<sequence length="101" mass="11089">MFKVTPNPPVQSLEKNDPAFKAAAERAFAHYELPHHPVRKSPLPNAEDTLNNLDSILRSAAATAYESADHLNGTPRQLAMASVHLIELAQSQVDDLLAQQH</sequence>
<evidence type="ECO:0000313" key="1">
    <source>
        <dbReference type="EMBL" id="NWB48922.1"/>
    </source>
</evidence>
<dbReference type="Proteomes" id="UP000582981">
    <property type="component" value="Unassembled WGS sequence"/>
</dbReference>
<dbReference type="Pfam" id="PF19619">
    <property type="entry name" value="DUF6124"/>
    <property type="match status" value="1"/>
</dbReference>
<protein>
    <recommendedName>
        <fullName evidence="3">DUF3077 domain-containing protein</fullName>
    </recommendedName>
</protein>
<proteinExistence type="predicted"/>
<evidence type="ECO:0000313" key="2">
    <source>
        <dbReference type="Proteomes" id="UP000582981"/>
    </source>
</evidence>
<dbReference type="AlphaFoldDB" id="A0A7Y7WGC0"/>
<dbReference type="RefSeq" id="WP_177144918.1">
    <property type="nucleotide sequence ID" value="NZ_JACAPU010000024.1"/>
</dbReference>
<comment type="caution">
    <text evidence="1">The sequence shown here is derived from an EMBL/GenBank/DDBJ whole genome shotgun (WGS) entry which is preliminary data.</text>
</comment>
<dbReference type="EMBL" id="JACAPU010000024">
    <property type="protein sequence ID" value="NWB48922.1"/>
    <property type="molecule type" value="Genomic_DNA"/>
</dbReference>
<name>A0A7Y7WGC0_9PSED</name>
<organism evidence="1 2">
    <name type="scientific">Pseudomonas gingeri</name>
    <dbReference type="NCBI Taxonomy" id="117681"/>
    <lineage>
        <taxon>Bacteria</taxon>
        <taxon>Pseudomonadati</taxon>
        <taxon>Pseudomonadota</taxon>
        <taxon>Gammaproteobacteria</taxon>
        <taxon>Pseudomonadales</taxon>
        <taxon>Pseudomonadaceae</taxon>
        <taxon>Pseudomonas</taxon>
    </lineage>
</organism>
<accession>A0A7Y7WGC0</accession>
<evidence type="ECO:0008006" key="3">
    <source>
        <dbReference type="Google" id="ProtNLM"/>
    </source>
</evidence>
<reference evidence="1 2" key="1">
    <citation type="submission" date="2020-04" db="EMBL/GenBank/DDBJ databases">
        <title>Molecular characterization of pseudomonads from Agaricus bisporus reveal novel blotch 2 pathogens in Western Europe.</title>
        <authorList>
            <person name="Taparia T."/>
            <person name="Krijger M."/>
            <person name="Haynes E."/>
            <person name="Elpinstone J.G."/>
            <person name="Noble R."/>
            <person name="Van Der Wolf J."/>
        </authorList>
    </citation>
    <scope>NUCLEOTIDE SEQUENCE [LARGE SCALE GENOMIC DNA]</scope>
    <source>
        <strain evidence="1 2">F1001</strain>
    </source>
</reference>
<gene>
    <name evidence="1" type="ORF">HX829_20775</name>
</gene>